<dbReference type="OrthoDB" id="9794382at2"/>
<evidence type="ECO:0000259" key="1">
    <source>
        <dbReference type="PROSITE" id="PS50851"/>
    </source>
</evidence>
<protein>
    <submittedName>
        <fullName evidence="2">Chemotaxis protein CheW</fullName>
    </submittedName>
</protein>
<dbReference type="CDD" id="cd00732">
    <property type="entry name" value="CheW"/>
    <property type="match status" value="1"/>
</dbReference>
<organism evidence="2 3">
    <name type="scientific">Cohnella endophytica</name>
    <dbReference type="NCBI Taxonomy" id="2419778"/>
    <lineage>
        <taxon>Bacteria</taxon>
        <taxon>Bacillati</taxon>
        <taxon>Bacillota</taxon>
        <taxon>Bacilli</taxon>
        <taxon>Bacillales</taxon>
        <taxon>Paenibacillaceae</taxon>
        <taxon>Cohnella</taxon>
    </lineage>
</organism>
<dbReference type="PROSITE" id="PS50851">
    <property type="entry name" value="CHEW"/>
    <property type="match status" value="1"/>
</dbReference>
<dbReference type="GO" id="GO:0005829">
    <property type="term" value="C:cytosol"/>
    <property type="evidence" value="ECO:0007669"/>
    <property type="project" value="TreeGrafter"/>
</dbReference>
<keyword evidence="3" id="KW-1185">Reference proteome</keyword>
<evidence type="ECO:0000313" key="2">
    <source>
        <dbReference type="EMBL" id="RKP54117.1"/>
    </source>
</evidence>
<dbReference type="GO" id="GO:0006935">
    <property type="term" value="P:chemotaxis"/>
    <property type="evidence" value="ECO:0007669"/>
    <property type="project" value="InterPro"/>
</dbReference>
<gene>
    <name evidence="2" type="ORF">D7Z26_12080</name>
</gene>
<accession>A0A494Y122</accession>
<dbReference type="RefSeq" id="WP_120977214.1">
    <property type="nucleotide sequence ID" value="NZ_RBZM01000005.1"/>
</dbReference>
<dbReference type="PANTHER" id="PTHR22617">
    <property type="entry name" value="CHEMOTAXIS SENSOR HISTIDINE KINASE-RELATED"/>
    <property type="match status" value="1"/>
</dbReference>
<name>A0A494Y122_9BACL</name>
<dbReference type="Gene3D" id="2.40.50.180">
    <property type="entry name" value="CheA-289, Domain 4"/>
    <property type="match status" value="1"/>
</dbReference>
<feature type="domain" description="CheW-like" evidence="1">
    <location>
        <begin position="1"/>
        <end position="138"/>
    </location>
</feature>
<dbReference type="Gene3D" id="2.30.30.40">
    <property type="entry name" value="SH3 Domains"/>
    <property type="match status" value="1"/>
</dbReference>
<comment type="caution">
    <text evidence="2">The sequence shown here is derived from an EMBL/GenBank/DDBJ whole genome shotgun (WGS) entry which is preliminary data.</text>
</comment>
<proteinExistence type="predicted"/>
<dbReference type="SUPFAM" id="SSF50341">
    <property type="entry name" value="CheW-like"/>
    <property type="match status" value="1"/>
</dbReference>
<dbReference type="InterPro" id="IPR002545">
    <property type="entry name" value="CheW-lke_dom"/>
</dbReference>
<dbReference type="AlphaFoldDB" id="A0A494Y122"/>
<sequence>MKVIVFALENKEYGIEVERVRTIERPMPITRVPNTSDFVKGVANMRGVIVPIISLRRMFGLEDTGMTSQTRIIVVAFNGMEVGIFVDSANDVMDIDPDDIYAPAELVGRVESKYLRGVTNIGNGRLLVMLDVEQLLKN</sequence>
<dbReference type="EMBL" id="RBZM01000005">
    <property type="protein sequence ID" value="RKP54117.1"/>
    <property type="molecule type" value="Genomic_DNA"/>
</dbReference>
<dbReference type="InterPro" id="IPR036061">
    <property type="entry name" value="CheW-like_dom_sf"/>
</dbReference>
<dbReference type="Pfam" id="PF01584">
    <property type="entry name" value="CheW"/>
    <property type="match status" value="1"/>
</dbReference>
<dbReference type="InterPro" id="IPR039315">
    <property type="entry name" value="CheW"/>
</dbReference>
<reference evidence="2 3" key="1">
    <citation type="submission" date="2018-10" db="EMBL/GenBank/DDBJ databases">
        <title>Cohnella sp. M2MS4P-1, whole genome shotgun sequence.</title>
        <authorList>
            <person name="Tuo L."/>
        </authorList>
    </citation>
    <scope>NUCLEOTIDE SEQUENCE [LARGE SCALE GENOMIC DNA]</scope>
    <source>
        <strain evidence="2 3">M2MS4P-1</strain>
    </source>
</reference>
<dbReference type="Proteomes" id="UP000282076">
    <property type="component" value="Unassembled WGS sequence"/>
</dbReference>
<dbReference type="GO" id="GO:0007165">
    <property type="term" value="P:signal transduction"/>
    <property type="evidence" value="ECO:0007669"/>
    <property type="project" value="InterPro"/>
</dbReference>
<evidence type="ECO:0000313" key="3">
    <source>
        <dbReference type="Proteomes" id="UP000282076"/>
    </source>
</evidence>
<dbReference type="SMART" id="SM00260">
    <property type="entry name" value="CheW"/>
    <property type="match status" value="1"/>
</dbReference>
<dbReference type="PANTHER" id="PTHR22617:SF23">
    <property type="entry name" value="CHEMOTAXIS PROTEIN CHEW"/>
    <property type="match status" value="1"/>
</dbReference>